<dbReference type="WBParaSite" id="RSKR_0001109200.1">
    <property type="protein sequence ID" value="RSKR_0001109200.1"/>
    <property type="gene ID" value="RSKR_0001109200"/>
</dbReference>
<evidence type="ECO:0000313" key="2">
    <source>
        <dbReference type="WBParaSite" id="RSKR_0001109200.1"/>
    </source>
</evidence>
<sequence>MLKYIFDLKGKYSNKAIRKGAFRAKHFDDNCNFMYHEVDRVTQREKITVVTGTKLSRNLEHELKGDQTLDKPGYLKMLQFKNLLENMTTLDTTKRITCNEALQHPFIVDKM</sequence>
<proteinExistence type="predicted"/>
<name>A0AC35UFP5_9BILA</name>
<accession>A0AC35UFP5</accession>
<protein>
    <submittedName>
        <fullName evidence="2">Protein kinase domain-containing protein</fullName>
    </submittedName>
</protein>
<organism evidence="1 2">
    <name type="scientific">Rhabditophanes sp. KR3021</name>
    <dbReference type="NCBI Taxonomy" id="114890"/>
    <lineage>
        <taxon>Eukaryota</taxon>
        <taxon>Metazoa</taxon>
        <taxon>Ecdysozoa</taxon>
        <taxon>Nematoda</taxon>
        <taxon>Chromadorea</taxon>
        <taxon>Rhabditida</taxon>
        <taxon>Tylenchina</taxon>
        <taxon>Panagrolaimomorpha</taxon>
        <taxon>Strongyloidoidea</taxon>
        <taxon>Alloionematidae</taxon>
        <taxon>Rhabditophanes</taxon>
    </lineage>
</organism>
<dbReference type="Proteomes" id="UP000095286">
    <property type="component" value="Unplaced"/>
</dbReference>
<evidence type="ECO:0000313" key="1">
    <source>
        <dbReference type="Proteomes" id="UP000095286"/>
    </source>
</evidence>
<reference evidence="2" key="1">
    <citation type="submission" date="2016-11" db="UniProtKB">
        <authorList>
            <consortium name="WormBaseParasite"/>
        </authorList>
    </citation>
    <scope>IDENTIFICATION</scope>
    <source>
        <strain evidence="2">KR3021</strain>
    </source>
</reference>